<reference evidence="2" key="2">
    <citation type="journal article" date="2015" name="Data Brief">
        <title>Shoot transcriptome of the giant reed, Arundo donax.</title>
        <authorList>
            <person name="Barrero R.A."/>
            <person name="Guerrero F.D."/>
            <person name="Moolhuijzen P."/>
            <person name="Goolsby J.A."/>
            <person name="Tidwell J."/>
            <person name="Bellgard S.E."/>
            <person name="Bellgard M.I."/>
        </authorList>
    </citation>
    <scope>NUCLEOTIDE SEQUENCE</scope>
    <source>
        <tissue evidence="2">Shoot tissue taken approximately 20 cm above the soil surface</tissue>
    </source>
</reference>
<evidence type="ECO:0000256" key="1">
    <source>
        <dbReference type="SAM" id="Phobius"/>
    </source>
</evidence>
<reference evidence="2" key="1">
    <citation type="submission" date="2014-09" db="EMBL/GenBank/DDBJ databases">
        <authorList>
            <person name="Magalhaes I.L.F."/>
            <person name="Oliveira U."/>
            <person name="Santos F.R."/>
            <person name="Vidigal T.H.D.A."/>
            <person name="Brescovit A.D."/>
            <person name="Santos A.J."/>
        </authorList>
    </citation>
    <scope>NUCLEOTIDE SEQUENCE</scope>
    <source>
        <tissue evidence="2">Shoot tissue taken approximately 20 cm above the soil surface</tissue>
    </source>
</reference>
<organism evidence="2">
    <name type="scientific">Arundo donax</name>
    <name type="common">Giant reed</name>
    <name type="synonym">Donax arundinaceus</name>
    <dbReference type="NCBI Taxonomy" id="35708"/>
    <lineage>
        <taxon>Eukaryota</taxon>
        <taxon>Viridiplantae</taxon>
        <taxon>Streptophyta</taxon>
        <taxon>Embryophyta</taxon>
        <taxon>Tracheophyta</taxon>
        <taxon>Spermatophyta</taxon>
        <taxon>Magnoliopsida</taxon>
        <taxon>Liliopsida</taxon>
        <taxon>Poales</taxon>
        <taxon>Poaceae</taxon>
        <taxon>PACMAD clade</taxon>
        <taxon>Arundinoideae</taxon>
        <taxon>Arundineae</taxon>
        <taxon>Arundo</taxon>
    </lineage>
</organism>
<keyword evidence="1" id="KW-1133">Transmembrane helix</keyword>
<keyword evidence="1" id="KW-0472">Membrane</keyword>
<evidence type="ECO:0000313" key="2">
    <source>
        <dbReference type="EMBL" id="JAD54941.1"/>
    </source>
</evidence>
<feature type="transmembrane region" description="Helical" evidence="1">
    <location>
        <begin position="12"/>
        <end position="38"/>
    </location>
</feature>
<accession>A0A0A9AUY3</accession>
<sequence length="39" mass="4861">MFFLLFFRENIFCCSFWIVIDSIVHFLQFYLFSLLSFLL</sequence>
<protein>
    <submittedName>
        <fullName evidence="2">Uncharacterized protein</fullName>
    </submittedName>
</protein>
<keyword evidence="1" id="KW-0812">Transmembrane</keyword>
<dbReference type="EMBL" id="GBRH01242954">
    <property type="protein sequence ID" value="JAD54941.1"/>
    <property type="molecule type" value="Transcribed_RNA"/>
</dbReference>
<name>A0A0A9AUY3_ARUDO</name>
<dbReference type="AlphaFoldDB" id="A0A0A9AUY3"/>
<proteinExistence type="predicted"/>